<dbReference type="GO" id="GO:0016020">
    <property type="term" value="C:membrane"/>
    <property type="evidence" value="ECO:0007669"/>
    <property type="project" value="UniProtKB-SubCell"/>
</dbReference>
<dbReference type="PANTHER" id="PTHR11654">
    <property type="entry name" value="OLIGOPEPTIDE TRANSPORTER-RELATED"/>
    <property type="match status" value="1"/>
</dbReference>
<dbReference type="EMBL" id="BQKI01000015">
    <property type="protein sequence ID" value="GJN08535.1"/>
    <property type="molecule type" value="Genomic_DNA"/>
</dbReference>
<dbReference type="Pfam" id="PF00854">
    <property type="entry name" value="PTR2"/>
    <property type="match status" value="1"/>
</dbReference>
<evidence type="ECO:0000313" key="6">
    <source>
        <dbReference type="EMBL" id="GJN08535.1"/>
    </source>
</evidence>
<protein>
    <submittedName>
        <fullName evidence="6">Uncharacterized protein</fullName>
    </submittedName>
</protein>
<evidence type="ECO:0000256" key="5">
    <source>
        <dbReference type="ARBA" id="ARBA00023136"/>
    </source>
</evidence>
<organism evidence="6 7">
    <name type="scientific">Eleusine coracana subsp. coracana</name>
    <dbReference type="NCBI Taxonomy" id="191504"/>
    <lineage>
        <taxon>Eukaryota</taxon>
        <taxon>Viridiplantae</taxon>
        <taxon>Streptophyta</taxon>
        <taxon>Embryophyta</taxon>
        <taxon>Tracheophyta</taxon>
        <taxon>Spermatophyta</taxon>
        <taxon>Magnoliopsida</taxon>
        <taxon>Liliopsida</taxon>
        <taxon>Poales</taxon>
        <taxon>Poaceae</taxon>
        <taxon>PACMAD clade</taxon>
        <taxon>Chloridoideae</taxon>
        <taxon>Cynodonteae</taxon>
        <taxon>Eleusininae</taxon>
        <taxon>Eleusine</taxon>
    </lineage>
</organism>
<reference evidence="6" key="1">
    <citation type="journal article" date="2018" name="DNA Res.">
        <title>Multiple hybrid de novo genome assembly of finger millet, an orphan allotetraploid crop.</title>
        <authorList>
            <person name="Hatakeyama M."/>
            <person name="Aluri S."/>
            <person name="Balachadran M.T."/>
            <person name="Sivarajan S.R."/>
            <person name="Patrignani A."/>
            <person name="Gruter S."/>
            <person name="Poveda L."/>
            <person name="Shimizu-Inatsugi R."/>
            <person name="Baeten J."/>
            <person name="Francoijs K.J."/>
            <person name="Nataraja K.N."/>
            <person name="Reddy Y.A.N."/>
            <person name="Phadnis S."/>
            <person name="Ravikumar R.L."/>
            <person name="Schlapbach R."/>
            <person name="Sreeman S.M."/>
            <person name="Shimizu K.K."/>
        </authorList>
    </citation>
    <scope>NUCLEOTIDE SEQUENCE</scope>
</reference>
<keyword evidence="5" id="KW-0472">Membrane</keyword>
<accession>A0AAV5DE75</accession>
<comment type="subcellular location">
    <subcellularLocation>
        <location evidence="1">Membrane</location>
        <topology evidence="1">Multi-pass membrane protein</topology>
    </subcellularLocation>
</comment>
<evidence type="ECO:0000313" key="7">
    <source>
        <dbReference type="Proteomes" id="UP001054889"/>
    </source>
</evidence>
<reference evidence="6" key="2">
    <citation type="submission" date="2021-12" db="EMBL/GenBank/DDBJ databases">
        <title>Resequencing data analysis of finger millet.</title>
        <authorList>
            <person name="Hatakeyama M."/>
            <person name="Aluri S."/>
            <person name="Balachadran M.T."/>
            <person name="Sivarajan S.R."/>
            <person name="Poveda L."/>
            <person name="Shimizu-Inatsugi R."/>
            <person name="Schlapbach R."/>
            <person name="Sreeman S.M."/>
            <person name="Shimizu K.K."/>
        </authorList>
    </citation>
    <scope>NUCLEOTIDE SEQUENCE</scope>
</reference>
<sequence length="251" mass="26843">MRQGQYPQRNGKGAHAVAAENSYLCVAAEDGVFGECGACGEDVEAAASTAARAVQDTTEYTGDGSICARGHPASKKHTGKWKACSFALGNDDPGSVSNTSLTSTTLIVLPAWTDTNSFQHIIFFVGLYMVAVGYGVQSPCVTSFGADQFDDTDGEEKSEKSSFFNWHHFTVNAGVGSFLLGSTVYRFQKPGGSPITRVCQVLVAATHNFKTDLPCDSSLLYEIPGQVSAIEGSRKLEHTTGLEYYSETTLY</sequence>
<keyword evidence="3" id="KW-0812">Transmembrane</keyword>
<dbReference type="GO" id="GO:0022857">
    <property type="term" value="F:transmembrane transporter activity"/>
    <property type="evidence" value="ECO:0007669"/>
    <property type="project" value="InterPro"/>
</dbReference>
<keyword evidence="7" id="KW-1185">Reference proteome</keyword>
<proteinExistence type="inferred from homology"/>
<evidence type="ECO:0000256" key="2">
    <source>
        <dbReference type="ARBA" id="ARBA00005982"/>
    </source>
</evidence>
<dbReference type="Gene3D" id="1.20.1250.20">
    <property type="entry name" value="MFS general substrate transporter like domains"/>
    <property type="match status" value="2"/>
</dbReference>
<dbReference type="Proteomes" id="UP001054889">
    <property type="component" value="Unassembled WGS sequence"/>
</dbReference>
<dbReference type="InterPro" id="IPR036259">
    <property type="entry name" value="MFS_trans_sf"/>
</dbReference>
<dbReference type="InterPro" id="IPR000109">
    <property type="entry name" value="POT_fam"/>
</dbReference>
<name>A0AAV5DE75_ELECO</name>
<comment type="similarity">
    <text evidence="2">Belongs to the major facilitator superfamily. Proton-dependent oligopeptide transporter (POT/PTR) (TC 2.A.17) family.</text>
</comment>
<keyword evidence="4" id="KW-1133">Transmembrane helix</keyword>
<evidence type="ECO:0000256" key="3">
    <source>
        <dbReference type="ARBA" id="ARBA00022692"/>
    </source>
</evidence>
<evidence type="ECO:0000256" key="1">
    <source>
        <dbReference type="ARBA" id="ARBA00004141"/>
    </source>
</evidence>
<comment type="caution">
    <text evidence="6">The sequence shown here is derived from an EMBL/GenBank/DDBJ whole genome shotgun (WGS) entry which is preliminary data.</text>
</comment>
<gene>
    <name evidence="6" type="primary">ga26469</name>
    <name evidence="6" type="ORF">PR202_ga26469</name>
</gene>
<evidence type="ECO:0000256" key="4">
    <source>
        <dbReference type="ARBA" id="ARBA00022989"/>
    </source>
</evidence>
<dbReference type="AlphaFoldDB" id="A0AAV5DE75"/>